<dbReference type="EMBL" id="JABBWE010000012">
    <property type="protein sequence ID" value="KAG1799037.1"/>
    <property type="molecule type" value="Genomic_DNA"/>
</dbReference>
<dbReference type="AlphaFoldDB" id="A0A9P7DN86"/>
<dbReference type="RefSeq" id="XP_041163578.1">
    <property type="nucleotide sequence ID" value="XM_041306062.1"/>
</dbReference>
<reference evidence="2" key="1">
    <citation type="journal article" date="2020" name="New Phytol.">
        <title>Comparative genomics reveals dynamic genome evolution in host specialist ectomycorrhizal fungi.</title>
        <authorList>
            <person name="Lofgren L.A."/>
            <person name="Nguyen N.H."/>
            <person name="Vilgalys R."/>
            <person name="Ruytinx J."/>
            <person name="Liao H.L."/>
            <person name="Branco S."/>
            <person name="Kuo A."/>
            <person name="LaButti K."/>
            <person name="Lipzen A."/>
            <person name="Andreopoulos W."/>
            <person name="Pangilinan J."/>
            <person name="Riley R."/>
            <person name="Hundley H."/>
            <person name="Na H."/>
            <person name="Barry K."/>
            <person name="Grigoriev I.V."/>
            <person name="Stajich J.E."/>
            <person name="Kennedy P.G."/>
        </authorList>
    </citation>
    <scope>NUCLEOTIDE SEQUENCE</scope>
    <source>
        <strain evidence="2">S12</strain>
    </source>
</reference>
<evidence type="ECO:0000313" key="2">
    <source>
        <dbReference type="EMBL" id="KAG1799037.1"/>
    </source>
</evidence>
<keyword evidence="1" id="KW-0812">Transmembrane</keyword>
<dbReference type="OrthoDB" id="3354175at2759"/>
<proteinExistence type="predicted"/>
<accession>A0A9P7DN86</accession>
<evidence type="ECO:0000256" key="1">
    <source>
        <dbReference type="SAM" id="Phobius"/>
    </source>
</evidence>
<dbReference type="Proteomes" id="UP000719766">
    <property type="component" value="Unassembled WGS sequence"/>
</dbReference>
<feature type="transmembrane region" description="Helical" evidence="1">
    <location>
        <begin position="12"/>
        <end position="38"/>
    </location>
</feature>
<protein>
    <submittedName>
        <fullName evidence="2">Uncharacterized protein</fullName>
    </submittedName>
</protein>
<comment type="caution">
    <text evidence="2">The sequence shown here is derived from an EMBL/GenBank/DDBJ whole genome shotgun (WGS) entry which is preliminary data.</text>
</comment>
<feature type="transmembrane region" description="Helical" evidence="1">
    <location>
        <begin position="50"/>
        <end position="68"/>
    </location>
</feature>
<keyword evidence="3" id="KW-1185">Reference proteome</keyword>
<organism evidence="2 3">
    <name type="scientific">Suillus plorans</name>
    <dbReference type="NCBI Taxonomy" id="116603"/>
    <lineage>
        <taxon>Eukaryota</taxon>
        <taxon>Fungi</taxon>
        <taxon>Dikarya</taxon>
        <taxon>Basidiomycota</taxon>
        <taxon>Agaricomycotina</taxon>
        <taxon>Agaricomycetes</taxon>
        <taxon>Agaricomycetidae</taxon>
        <taxon>Boletales</taxon>
        <taxon>Suillineae</taxon>
        <taxon>Suillaceae</taxon>
        <taxon>Suillus</taxon>
    </lineage>
</organism>
<sequence length="98" mass="10704">MAIGKGMPLDSAALMSTVLEGILYGFSVLMFIGTIWALTHERHMRSVNRLITVVAVLLFVLSTAHMVVDIIQTEEGLVQHRNISQSGPGSEAFFTEIS</sequence>
<dbReference type="GeneID" id="64599826"/>
<evidence type="ECO:0000313" key="3">
    <source>
        <dbReference type="Proteomes" id="UP000719766"/>
    </source>
</evidence>
<keyword evidence="1" id="KW-1133">Transmembrane helix</keyword>
<gene>
    <name evidence="2" type="ORF">HD556DRAFT_1440105</name>
</gene>
<name>A0A9P7DN86_9AGAM</name>
<keyword evidence="1" id="KW-0472">Membrane</keyword>